<dbReference type="InterPro" id="IPR037185">
    <property type="entry name" value="EmrE-like"/>
</dbReference>
<comment type="subcellular location">
    <subcellularLocation>
        <location evidence="1">Membrane</location>
        <topology evidence="1">Multi-pass membrane protein</topology>
    </subcellularLocation>
</comment>
<keyword evidence="5 6" id="KW-0472">Membrane</keyword>
<gene>
    <name evidence="8" type="ORF">ACFSC7_10385</name>
</gene>
<feature type="transmembrane region" description="Helical" evidence="6">
    <location>
        <begin position="181"/>
        <end position="201"/>
    </location>
</feature>
<feature type="transmembrane region" description="Helical" evidence="6">
    <location>
        <begin position="66"/>
        <end position="88"/>
    </location>
</feature>
<name>A0ABW4JWR8_9HYPH</name>
<evidence type="ECO:0000259" key="7">
    <source>
        <dbReference type="Pfam" id="PF00892"/>
    </source>
</evidence>
<dbReference type="RefSeq" id="WP_244304736.1">
    <property type="nucleotide sequence ID" value="NZ_JBHUFA010000003.1"/>
</dbReference>
<feature type="transmembrane region" description="Helical" evidence="6">
    <location>
        <begin position="247"/>
        <end position="263"/>
    </location>
</feature>
<feature type="transmembrane region" description="Helical" evidence="6">
    <location>
        <begin position="94"/>
        <end position="116"/>
    </location>
</feature>
<organism evidence="8 9">
    <name type="scientific">Roseibium aestuarii</name>
    <dbReference type="NCBI Taxonomy" id="2600299"/>
    <lineage>
        <taxon>Bacteria</taxon>
        <taxon>Pseudomonadati</taxon>
        <taxon>Pseudomonadota</taxon>
        <taxon>Alphaproteobacteria</taxon>
        <taxon>Hyphomicrobiales</taxon>
        <taxon>Stappiaceae</taxon>
        <taxon>Roseibium</taxon>
    </lineage>
</organism>
<feature type="transmembrane region" description="Helical" evidence="6">
    <location>
        <begin position="149"/>
        <end position="169"/>
    </location>
</feature>
<dbReference type="Proteomes" id="UP001597327">
    <property type="component" value="Unassembled WGS sequence"/>
</dbReference>
<dbReference type="InterPro" id="IPR000620">
    <property type="entry name" value="EamA_dom"/>
</dbReference>
<evidence type="ECO:0000256" key="6">
    <source>
        <dbReference type="SAM" id="Phobius"/>
    </source>
</evidence>
<comment type="similarity">
    <text evidence="2">Belongs to the EamA transporter family.</text>
</comment>
<dbReference type="SUPFAM" id="SSF103481">
    <property type="entry name" value="Multidrug resistance efflux transporter EmrE"/>
    <property type="match status" value="2"/>
</dbReference>
<dbReference type="EMBL" id="JBHUFA010000003">
    <property type="protein sequence ID" value="MFD1695923.1"/>
    <property type="molecule type" value="Genomic_DNA"/>
</dbReference>
<evidence type="ECO:0000256" key="2">
    <source>
        <dbReference type="ARBA" id="ARBA00007362"/>
    </source>
</evidence>
<feature type="domain" description="EamA" evidence="7">
    <location>
        <begin position="12"/>
        <end position="139"/>
    </location>
</feature>
<sequence>MSLLLRSAMPLFFVLLWSTGFIGSKMGAPYAPPMVFLSLRFLIVLPILALVAIAAGSVWPKSRAIVANSIFVGMLVHGVYLGGVFWAIDNGLPAGMTAIIVGLQPVISTLFAALLLGEALDRRHAAGLAMGLAGVFLVLAPGIDLEHIALRSAEIAAVALAVAAISFGTVYQKRAIREADLISTTVWQYVGALIVTLPLCLLEPWEVAWTGEFIFALGWLVLVLSVGAILLLMILIRRGAVSQVSSLFYLVPVATSIESYLLFGETLAPLQLAGMALVALAVVIIRLKPR</sequence>
<reference evidence="9" key="1">
    <citation type="journal article" date="2019" name="Int. J. Syst. Evol. Microbiol.">
        <title>The Global Catalogue of Microorganisms (GCM) 10K type strain sequencing project: providing services to taxonomists for standard genome sequencing and annotation.</title>
        <authorList>
            <consortium name="The Broad Institute Genomics Platform"/>
            <consortium name="The Broad Institute Genome Sequencing Center for Infectious Disease"/>
            <person name="Wu L."/>
            <person name="Ma J."/>
        </authorList>
    </citation>
    <scope>NUCLEOTIDE SEQUENCE [LARGE SCALE GENOMIC DNA]</scope>
    <source>
        <strain evidence="9">JCM 3369</strain>
    </source>
</reference>
<evidence type="ECO:0000256" key="4">
    <source>
        <dbReference type="ARBA" id="ARBA00022989"/>
    </source>
</evidence>
<keyword evidence="3 6" id="KW-0812">Transmembrane</keyword>
<evidence type="ECO:0000313" key="9">
    <source>
        <dbReference type="Proteomes" id="UP001597327"/>
    </source>
</evidence>
<evidence type="ECO:0000256" key="5">
    <source>
        <dbReference type="ARBA" id="ARBA00023136"/>
    </source>
</evidence>
<feature type="transmembrane region" description="Helical" evidence="6">
    <location>
        <begin position="213"/>
        <end position="235"/>
    </location>
</feature>
<dbReference type="PANTHER" id="PTHR32322:SF2">
    <property type="entry name" value="EAMA DOMAIN-CONTAINING PROTEIN"/>
    <property type="match status" value="1"/>
</dbReference>
<evidence type="ECO:0000313" key="8">
    <source>
        <dbReference type="EMBL" id="MFD1695923.1"/>
    </source>
</evidence>
<feature type="transmembrane region" description="Helical" evidence="6">
    <location>
        <begin position="269"/>
        <end position="287"/>
    </location>
</feature>
<protein>
    <submittedName>
        <fullName evidence="8">DMT family transporter</fullName>
    </submittedName>
</protein>
<dbReference type="Pfam" id="PF00892">
    <property type="entry name" value="EamA"/>
    <property type="match status" value="2"/>
</dbReference>
<feature type="domain" description="EamA" evidence="7">
    <location>
        <begin position="155"/>
        <end position="285"/>
    </location>
</feature>
<keyword evidence="4 6" id="KW-1133">Transmembrane helix</keyword>
<evidence type="ECO:0000256" key="1">
    <source>
        <dbReference type="ARBA" id="ARBA00004141"/>
    </source>
</evidence>
<comment type="caution">
    <text evidence="8">The sequence shown here is derived from an EMBL/GenBank/DDBJ whole genome shotgun (WGS) entry which is preliminary data.</text>
</comment>
<feature type="transmembrane region" description="Helical" evidence="6">
    <location>
        <begin position="37"/>
        <end position="59"/>
    </location>
</feature>
<dbReference type="InterPro" id="IPR050638">
    <property type="entry name" value="AA-Vitamin_Transporters"/>
</dbReference>
<dbReference type="PANTHER" id="PTHR32322">
    <property type="entry name" value="INNER MEMBRANE TRANSPORTER"/>
    <property type="match status" value="1"/>
</dbReference>
<accession>A0ABW4JWR8</accession>
<proteinExistence type="inferred from homology"/>
<keyword evidence="9" id="KW-1185">Reference proteome</keyword>
<evidence type="ECO:0000256" key="3">
    <source>
        <dbReference type="ARBA" id="ARBA00022692"/>
    </source>
</evidence>
<feature type="transmembrane region" description="Helical" evidence="6">
    <location>
        <begin position="125"/>
        <end position="143"/>
    </location>
</feature>